<comment type="caution">
    <text evidence="2">The sequence shown here is derived from an EMBL/GenBank/DDBJ whole genome shotgun (WGS) entry which is preliminary data.</text>
</comment>
<gene>
    <name evidence="2" type="ORF">Nepgr_014730</name>
</gene>
<dbReference type="Proteomes" id="UP001279734">
    <property type="component" value="Unassembled WGS sequence"/>
</dbReference>
<evidence type="ECO:0000313" key="2">
    <source>
        <dbReference type="EMBL" id="GMH12889.1"/>
    </source>
</evidence>
<accession>A0AAD3SLN1</accession>
<sequence length="75" mass="8411">MDPASAARRHHHSQPDHSAARKHQFLPALVLQLHRHQQPKSRWTMAQNTGQSCSTARARALVTACSYALNEPIPH</sequence>
<evidence type="ECO:0000313" key="3">
    <source>
        <dbReference type="Proteomes" id="UP001279734"/>
    </source>
</evidence>
<name>A0AAD3SLN1_NEPGR</name>
<organism evidence="2 3">
    <name type="scientific">Nepenthes gracilis</name>
    <name type="common">Slender pitcher plant</name>
    <dbReference type="NCBI Taxonomy" id="150966"/>
    <lineage>
        <taxon>Eukaryota</taxon>
        <taxon>Viridiplantae</taxon>
        <taxon>Streptophyta</taxon>
        <taxon>Embryophyta</taxon>
        <taxon>Tracheophyta</taxon>
        <taxon>Spermatophyta</taxon>
        <taxon>Magnoliopsida</taxon>
        <taxon>eudicotyledons</taxon>
        <taxon>Gunneridae</taxon>
        <taxon>Pentapetalae</taxon>
        <taxon>Caryophyllales</taxon>
        <taxon>Nepenthaceae</taxon>
        <taxon>Nepenthes</taxon>
    </lineage>
</organism>
<protein>
    <submittedName>
        <fullName evidence="2">Uncharacterized protein</fullName>
    </submittedName>
</protein>
<evidence type="ECO:0000256" key="1">
    <source>
        <dbReference type="SAM" id="MobiDB-lite"/>
    </source>
</evidence>
<feature type="region of interest" description="Disordered" evidence="1">
    <location>
        <begin position="1"/>
        <end position="24"/>
    </location>
</feature>
<dbReference type="EMBL" id="BSYO01000012">
    <property type="protein sequence ID" value="GMH12889.1"/>
    <property type="molecule type" value="Genomic_DNA"/>
</dbReference>
<reference evidence="2" key="1">
    <citation type="submission" date="2023-05" db="EMBL/GenBank/DDBJ databases">
        <title>Nepenthes gracilis genome sequencing.</title>
        <authorList>
            <person name="Fukushima K."/>
        </authorList>
    </citation>
    <scope>NUCLEOTIDE SEQUENCE</scope>
    <source>
        <strain evidence="2">SING2019-196</strain>
    </source>
</reference>
<dbReference type="AlphaFoldDB" id="A0AAD3SLN1"/>
<proteinExistence type="predicted"/>
<keyword evidence="3" id="KW-1185">Reference proteome</keyword>